<sequence>MDIPEMTTSERETNRSGTKYSFDAERSDEILQTIGSNDPNMMSVIWFPANEHVHILMSLTSCFERSPNAGLGSIGRLPIELVREILSHLDIASVFKFRQVNLGAREMVSGLLHYQPIVYLGTNLYRALLQTGIATEKSLLDVYDILCTKECSFCGEFGGYVALLIWKRCCFRCLHERPETQVRCLSWARRRFDMTRAESTTLRSFKSLPGQYWITGHVQARPLSIISVQEAALACGKPIPMPEGLTNSHSRCNWERAVNCMGACALPFYNKQFERVEHGYYCLGCYMAFSQNNWANDEQRLRGEEACGKVHSSESLLRHFCWCKQAQIWWELNKRQPEPATEDDILEEITDSKLDMAETEASH</sequence>
<feature type="region of interest" description="Disordered" evidence="1">
    <location>
        <begin position="340"/>
        <end position="363"/>
    </location>
</feature>
<dbReference type="Proteomes" id="UP001147695">
    <property type="component" value="Unassembled WGS sequence"/>
</dbReference>
<evidence type="ECO:0000313" key="4">
    <source>
        <dbReference type="Proteomes" id="UP001147695"/>
    </source>
</evidence>
<protein>
    <recommendedName>
        <fullName evidence="2">F-box domain-containing protein</fullName>
    </recommendedName>
</protein>
<evidence type="ECO:0000259" key="2">
    <source>
        <dbReference type="PROSITE" id="PS50181"/>
    </source>
</evidence>
<dbReference type="EMBL" id="JAPZBQ010000003">
    <property type="protein sequence ID" value="KAJ5340019.1"/>
    <property type="molecule type" value="Genomic_DNA"/>
</dbReference>
<evidence type="ECO:0000256" key="1">
    <source>
        <dbReference type="SAM" id="MobiDB-lite"/>
    </source>
</evidence>
<dbReference type="AlphaFoldDB" id="A0A9W9QP78"/>
<reference evidence="3" key="2">
    <citation type="journal article" date="2023" name="IMA Fungus">
        <title>Comparative genomic study of the Penicillium genus elucidates a diverse pangenome and 15 lateral gene transfer events.</title>
        <authorList>
            <person name="Petersen C."/>
            <person name="Sorensen T."/>
            <person name="Nielsen M.R."/>
            <person name="Sondergaard T.E."/>
            <person name="Sorensen J.L."/>
            <person name="Fitzpatrick D.A."/>
            <person name="Frisvad J.C."/>
            <person name="Nielsen K.L."/>
        </authorList>
    </citation>
    <scope>NUCLEOTIDE SEQUENCE</scope>
    <source>
        <strain evidence="3">IBT 35673</strain>
    </source>
</reference>
<gene>
    <name evidence="3" type="ORF">N7452_006747</name>
</gene>
<comment type="caution">
    <text evidence="3">The sequence shown here is derived from an EMBL/GenBank/DDBJ whole genome shotgun (WGS) entry which is preliminary data.</text>
</comment>
<feature type="domain" description="F-box" evidence="2">
    <location>
        <begin position="71"/>
        <end position="117"/>
    </location>
</feature>
<accession>A0A9W9QP78</accession>
<feature type="compositionally biased region" description="Acidic residues" evidence="1">
    <location>
        <begin position="340"/>
        <end position="349"/>
    </location>
</feature>
<organism evidence="3 4">
    <name type="scientific">Penicillium brevicompactum</name>
    <dbReference type="NCBI Taxonomy" id="5074"/>
    <lineage>
        <taxon>Eukaryota</taxon>
        <taxon>Fungi</taxon>
        <taxon>Dikarya</taxon>
        <taxon>Ascomycota</taxon>
        <taxon>Pezizomycotina</taxon>
        <taxon>Eurotiomycetes</taxon>
        <taxon>Eurotiomycetidae</taxon>
        <taxon>Eurotiales</taxon>
        <taxon>Aspergillaceae</taxon>
        <taxon>Penicillium</taxon>
    </lineage>
</organism>
<proteinExistence type="predicted"/>
<dbReference type="PROSITE" id="PS50181">
    <property type="entry name" value="FBOX"/>
    <property type="match status" value="1"/>
</dbReference>
<dbReference type="SUPFAM" id="SSF81383">
    <property type="entry name" value="F-box domain"/>
    <property type="match status" value="1"/>
</dbReference>
<feature type="compositionally biased region" description="Basic and acidic residues" evidence="1">
    <location>
        <begin position="350"/>
        <end position="363"/>
    </location>
</feature>
<dbReference type="InterPro" id="IPR036047">
    <property type="entry name" value="F-box-like_dom_sf"/>
</dbReference>
<dbReference type="Pfam" id="PF00646">
    <property type="entry name" value="F-box"/>
    <property type="match status" value="1"/>
</dbReference>
<dbReference type="InterPro" id="IPR001810">
    <property type="entry name" value="F-box_dom"/>
</dbReference>
<evidence type="ECO:0000313" key="3">
    <source>
        <dbReference type="EMBL" id="KAJ5340019.1"/>
    </source>
</evidence>
<name>A0A9W9QP78_PENBR</name>
<reference evidence="3" key="1">
    <citation type="submission" date="2022-12" db="EMBL/GenBank/DDBJ databases">
        <authorList>
            <person name="Petersen C."/>
        </authorList>
    </citation>
    <scope>NUCLEOTIDE SEQUENCE</scope>
    <source>
        <strain evidence="3">IBT 35673</strain>
    </source>
</reference>